<keyword evidence="5" id="KW-1185">Reference proteome</keyword>
<dbReference type="STRING" id="1424334.W822_19780"/>
<evidence type="ECO:0000256" key="1">
    <source>
        <dbReference type="PROSITE-ProRule" id="PRU00339"/>
    </source>
</evidence>
<name>V8QLX8_9BURK</name>
<dbReference type="Pfam" id="PF13181">
    <property type="entry name" value="TPR_8"/>
    <property type="match status" value="2"/>
</dbReference>
<dbReference type="Gene3D" id="1.25.40.10">
    <property type="entry name" value="Tetratricopeptide repeat domain"/>
    <property type="match status" value="1"/>
</dbReference>
<dbReference type="HOGENOM" id="CLU_080146_0_0_4"/>
<gene>
    <name evidence="4" type="ORF">W822_19780</name>
</gene>
<dbReference type="Proteomes" id="UP000018733">
    <property type="component" value="Unassembled WGS sequence"/>
</dbReference>
<feature type="signal peptide" evidence="3">
    <location>
        <begin position="1"/>
        <end position="25"/>
    </location>
</feature>
<dbReference type="eggNOG" id="COG0457">
    <property type="taxonomic scope" value="Bacteria"/>
</dbReference>
<proteinExistence type="predicted"/>
<dbReference type="PROSITE" id="PS50005">
    <property type="entry name" value="TPR"/>
    <property type="match status" value="1"/>
</dbReference>
<keyword evidence="1" id="KW-0802">TPR repeat</keyword>
<dbReference type="SMART" id="SM00028">
    <property type="entry name" value="TPR"/>
    <property type="match status" value="2"/>
</dbReference>
<dbReference type="RefSeq" id="WP_024006884.1">
    <property type="nucleotide sequence ID" value="NZ_KI650982.1"/>
</dbReference>
<dbReference type="EMBL" id="AYXT01000013">
    <property type="protein sequence ID" value="ETF00652.1"/>
    <property type="molecule type" value="Genomic_DNA"/>
</dbReference>
<sequence>MKLKVIHRSLAVCALCLLPALPTLAQPASPAYQADNQHAGNGIPSPMYSQDDAANAREPGWQGLANVLKKLEPSVDTSIPETASQAASRLSNMIAQGQAARALQEIERRQNANDRITAPATDVQMLFLKGRALAALGRNEEAMTVYRGMTSSYPELAEPWNNMAALYLQAGLTDPAYEALKTALSINPRYGVALRNMGMVQLIQSRNAFAQAAQQGIPDASRQAQALGRIIEGK</sequence>
<dbReference type="SUPFAM" id="SSF48452">
    <property type="entry name" value="TPR-like"/>
    <property type="match status" value="1"/>
</dbReference>
<dbReference type="InterPro" id="IPR011990">
    <property type="entry name" value="TPR-like_helical_dom_sf"/>
</dbReference>
<evidence type="ECO:0000313" key="5">
    <source>
        <dbReference type="Proteomes" id="UP000018733"/>
    </source>
</evidence>
<evidence type="ECO:0000256" key="2">
    <source>
        <dbReference type="SAM" id="MobiDB-lite"/>
    </source>
</evidence>
<keyword evidence="3" id="KW-0732">Signal</keyword>
<dbReference type="AlphaFoldDB" id="V8QLX8"/>
<feature type="region of interest" description="Disordered" evidence="2">
    <location>
        <begin position="32"/>
        <end position="54"/>
    </location>
</feature>
<feature type="chain" id="PRO_5004771835" evidence="3">
    <location>
        <begin position="26"/>
        <end position="234"/>
    </location>
</feature>
<dbReference type="PATRIC" id="fig|1424334.3.peg.3970"/>
<protein>
    <submittedName>
        <fullName evidence="4">Uncharacterized protein</fullName>
    </submittedName>
</protein>
<dbReference type="InterPro" id="IPR019734">
    <property type="entry name" value="TPR_rpt"/>
</dbReference>
<accession>V8QLX8</accession>
<comment type="caution">
    <text evidence="4">The sequence shown here is derived from an EMBL/GenBank/DDBJ whole genome shotgun (WGS) entry which is preliminary data.</text>
</comment>
<dbReference type="OrthoDB" id="5294075at2"/>
<organism evidence="4 5">
    <name type="scientific">Advenella kashmirensis W13003</name>
    <dbReference type="NCBI Taxonomy" id="1424334"/>
    <lineage>
        <taxon>Bacteria</taxon>
        <taxon>Pseudomonadati</taxon>
        <taxon>Pseudomonadota</taxon>
        <taxon>Betaproteobacteria</taxon>
        <taxon>Burkholderiales</taxon>
        <taxon>Alcaligenaceae</taxon>
    </lineage>
</organism>
<feature type="repeat" description="TPR" evidence="1">
    <location>
        <begin position="157"/>
        <end position="190"/>
    </location>
</feature>
<evidence type="ECO:0000313" key="4">
    <source>
        <dbReference type="EMBL" id="ETF00652.1"/>
    </source>
</evidence>
<reference evidence="4 5" key="1">
    <citation type="journal article" date="2014" name="Genome Announc.">
        <title>Draft Genome Sequence of Advenella kashmirensis Strain W13003, a Polycyclic Aromatic Hydrocarbon-Degrading Bacterium.</title>
        <authorList>
            <person name="Wang X."/>
            <person name="Jin D."/>
            <person name="Zhou L."/>
            <person name="Wu L."/>
            <person name="An W."/>
            <person name="Zhao L."/>
        </authorList>
    </citation>
    <scope>NUCLEOTIDE SEQUENCE [LARGE SCALE GENOMIC DNA]</scope>
    <source>
        <strain evidence="4 5">W13003</strain>
    </source>
</reference>
<evidence type="ECO:0000256" key="3">
    <source>
        <dbReference type="SAM" id="SignalP"/>
    </source>
</evidence>